<organism evidence="6 7">
    <name type="scientific">Yersinia phage P37</name>
    <dbReference type="NCBI Taxonomy" id="2724352"/>
    <lineage>
        <taxon>Viruses</taxon>
        <taxon>Duplodnaviria</taxon>
        <taxon>Heunggongvirae</taxon>
        <taxon>Uroviricota</taxon>
        <taxon>Caudoviricetes</taxon>
        <taxon>Peduoviridae</taxon>
        <taxon>Peduovirus</taxon>
        <taxon>Peduovirus P37</taxon>
    </lineage>
</organism>
<keyword evidence="4" id="KW-0812">Transmembrane</keyword>
<feature type="transmembrane region" description="Helical" evidence="4">
    <location>
        <begin position="566"/>
        <end position="588"/>
    </location>
</feature>
<feature type="transmembrane region" description="Helical" evidence="4">
    <location>
        <begin position="538"/>
        <end position="559"/>
    </location>
</feature>
<feature type="coiled-coil region" evidence="3">
    <location>
        <begin position="97"/>
        <end position="166"/>
    </location>
</feature>
<reference evidence="6 7" key="1">
    <citation type="submission" date="2020-03" db="EMBL/GenBank/DDBJ databases">
        <title>Isolation and characterization of a new bacteriophage P37 infecting Yersinia pestis.</title>
        <authorList>
            <person name="Shen X."/>
            <person name="Li W."/>
        </authorList>
    </citation>
    <scope>NUCLEOTIDE SEQUENCE [LARGE SCALE GENOMIC DNA]</scope>
</reference>
<dbReference type="GO" id="GO:0098003">
    <property type="term" value="P:viral tail assembly"/>
    <property type="evidence" value="ECO:0007669"/>
    <property type="project" value="UniProtKB-KW"/>
</dbReference>
<dbReference type="NCBIfam" id="TIGR01760">
    <property type="entry name" value="tape_meas_TP901"/>
    <property type="match status" value="1"/>
</dbReference>
<evidence type="ECO:0000256" key="4">
    <source>
        <dbReference type="SAM" id="Phobius"/>
    </source>
</evidence>
<evidence type="ECO:0000256" key="2">
    <source>
        <dbReference type="ARBA" id="ARBA00022612"/>
    </source>
</evidence>
<keyword evidence="4" id="KW-0472">Membrane</keyword>
<dbReference type="KEGG" id="vg:77939942"/>
<keyword evidence="3" id="KW-0175">Coiled coil</keyword>
<evidence type="ECO:0000313" key="6">
    <source>
        <dbReference type="EMBL" id="QIW90041.1"/>
    </source>
</evidence>
<evidence type="ECO:0000259" key="5">
    <source>
        <dbReference type="Pfam" id="PF10145"/>
    </source>
</evidence>
<keyword evidence="2" id="KW-1188">Viral release from host cell</keyword>
<dbReference type="InterPro" id="IPR010090">
    <property type="entry name" value="Phage_tape_meas"/>
</dbReference>
<name>A0AAE6YQB0_9CAUD</name>
<keyword evidence="7" id="KW-1185">Reference proteome</keyword>
<dbReference type="EMBL" id="MT239398">
    <property type="protein sequence ID" value="QIW90041.1"/>
    <property type="molecule type" value="Genomic_DNA"/>
</dbReference>
<sequence length="815" mass="86490">MSNNVKLQVLLRAVDQASRPFKSIRTASKSLSGDIRETQKSLRELNGQASRIEGFRKTSAQLAVTGQELKKARQEAAALAVQFKNTERPTNAQAKAMEAARKNASELQAKYNSLRLSVQRQRQELSQAGINTRNLAHDERGLKNRISETTAQLNRQRDALARVSAQQAKLNAVKQRYQAGKELAGNMASVGAAGVGIAAAGTMAGVKLLMPGYEFAQKNSELQAVLGVAKDSAEMTALRKQARQLGDNTAASADDAAGAQIIIAKAGGDVDAIQAATPVTLNMALANRRTMEENAALLMGMKSAFQLSNDKVAHIGDVLSMTMNKTAADFDGMSDALTYAAPVAKNAGVSIEETAAMVGALHDAKITGSMAGTGSRAVLSRLQAPTGKAWDALKELGVKTSDSKGNTRPIFTILKEMQASFEKNRLGTAQQAEYMKTIFGEEASSAAAVLMTAASTGKLDKLTAAFKASDGKTAELVNIMQDNLGGDFKEFQSAYEAVGTDLFDQQEGALRKLTQTATKYVLKLDGWIQKNKSLASTIGIIAGGALALIGVIGAIGLVAWPVITGINAIIAAAGAMGAIFTTVGSAVMTAIGAISWPVVAVVAAIVAGALLIRKYWEPVSAFFGGVVEGLKAAFAPVGELFTPLKPVFDWLGEKLQAAWQWFKNLIAPVKATQDTLNRCRDTGVMFGQALADALMLPLNAFNKLRSGIDWVLEKLGVINKESDTLDQTAARTHAATYGTGGYIPATSSYAGYQAYQPVTAPAGRSYVDQSKNEYHISLTGGTAPGTQLDRQLQDALEKYERDKRARARASMMHDG</sequence>
<dbReference type="PANTHER" id="PTHR37813">
    <property type="entry name" value="FELS-2 PROPHAGE PROTEIN"/>
    <property type="match status" value="1"/>
</dbReference>
<proteinExistence type="predicted"/>
<evidence type="ECO:0000256" key="3">
    <source>
        <dbReference type="SAM" id="Coils"/>
    </source>
</evidence>
<dbReference type="Proteomes" id="UP000827170">
    <property type="component" value="Segment"/>
</dbReference>
<accession>A0AAE6YQB0</accession>
<dbReference type="RefSeq" id="YP_010663906.1">
    <property type="nucleotide sequence ID" value="NC_070907.1"/>
</dbReference>
<dbReference type="Pfam" id="PF10145">
    <property type="entry name" value="PhageMin_Tail"/>
    <property type="match status" value="1"/>
</dbReference>
<evidence type="ECO:0000256" key="1">
    <source>
        <dbReference type="ARBA" id="ARBA00022465"/>
    </source>
</evidence>
<dbReference type="GeneID" id="77939942"/>
<keyword evidence="1" id="KW-1245">Viral tail assembly</keyword>
<feature type="transmembrane region" description="Helical" evidence="4">
    <location>
        <begin position="594"/>
        <end position="612"/>
    </location>
</feature>
<protein>
    <submittedName>
        <fullName evidence="6">Tail tape measure protein</fullName>
    </submittedName>
</protein>
<keyword evidence="4" id="KW-1133">Transmembrane helix</keyword>
<dbReference type="PANTHER" id="PTHR37813:SF1">
    <property type="entry name" value="FELS-2 PROPHAGE PROTEIN"/>
    <property type="match status" value="1"/>
</dbReference>
<feature type="domain" description="Phage tail tape measure protein" evidence="5">
    <location>
        <begin position="239"/>
        <end position="440"/>
    </location>
</feature>
<evidence type="ECO:0000313" key="7">
    <source>
        <dbReference type="Proteomes" id="UP000827170"/>
    </source>
</evidence>